<evidence type="ECO:0000313" key="2">
    <source>
        <dbReference type="Proteomes" id="UP000053240"/>
    </source>
</evidence>
<dbReference type="AlphaFoldDB" id="A0A0N0PEN4"/>
<gene>
    <name evidence="1" type="ORF">RR48_02424</name>
</gene>
<dbReference type="EMBL" id="KQ459753">
    <property type="protein sequence ID" value="KPJ20166.1"/>
    <property type="molecule type" value="Genomic_DNA"/>
</dbReference>
<proteinExistence type="predicted"/>
<organism evidence="1 2">
    <name type="scientific">Papilio machaon</name>
    <name type="common">Old World swallowtail butterfly</name>
    <dbReference type="NCBI Taxonomy" id="76193"/>
    <lineage>
        <taxon>Eukaryota</taxon>
        <taxon>Metazoa</taxon>
        <taxon>Ecdysozoa</taxon>
        <taxon>Arthropoda</taxon>
        <taxon>Hexapoda</taxon>
        <taxon>Insecta</taxon>
        <taxon>Pterygota</taxon>
        <taxon>Neoptera</taxon>
        <taxon>Endopterygota</taxon>
        <taxon>Lepidoptera</taxon>
        <taxon>Glossata</taxon>
        <taxon>Ditrysia</taxon>
        <taxon>Papilionoidea</taxon>
        <taxon>Papilionidae</taxon>
        <taxon>Papilioninae</taxon>
        <taxon>Papilio</taxon>
    </lineage>
</organism>
<dbReference type="InParanoid" id="A0A0N0PEN4"/>
<evidence type="ECO:0000313" key="1">
    <source>
        <dbReference type="EMBL" id="KPJ20166.1"/>
    </source>
</evidence>
<reference evidence="1 2" key="1">
    <citation type="journal article" date="2015" name="Nat. Commun.">
        <title>Outbred genome sequencing and CRISPR/Cas9 gene editing in butterflies.</title>
        <authorList>
            <person name="Li X."/>
            <person name="Fan D."/>
            <person name="Zhang W."/>
            <person name="Liu G."/>
            <person name="Zhang L."/>
            <person name="Zhao L."/>
            <person name="Fang X."/>
            <person name="Chen L."/>
            <person name="Dong Y."/>
            <person name="Chen Y."/>
            <person name="Ding Y."/>
            <person name="Zhao R."/>
            <person name="Feng M."/>
            <person name="Zhu Y."/>
            <person name="Feng Y."/>
            <person name="Jiang X."/>
            <person name="Zhu D."/>
            <person name="Xiang H."/>
            <person name="Feng X."/>
            <person name="Li S."/>
            <person name="Wang J."/>
            <person name="Zhang G."/>
            <person name="Kronforst M.R."/>
            <person name="Wang W."/>
        </authorList>
    </citation>
    <scope>NUCLEOTIDE SEQUENCE [LARGE SCALE GENOMIC DNA]</scope>
    <source>
        <strain evidence="1">Ya'a_city_454_Pm</strain>
        <tissue evidence="1">Whole body</tissue>
    </source>
</reference>
<sequence>MLSQNLAFRNPTDLLVKVPLVLRLRGPRAQHLTARYTSGHTFPKTLSFKSHEHWSYALYALEGSGRAALNAQLSPHRSDVFCEGLFLVLKLSPHMRCQPPTSRAALHKSRRHVRPTDSGRAWLRRHPIDPLTSLAIARPPCACPAPPTRPASLAPGCFYYAIYTLLFYSSR</sequence>
<dbReference type="STRING" id="76193.A0A0N0PEN4"/>
<protein>
    <submittedName>
        <fullName evidence="1">Uncharacterized protein</fullName>
    </submittedName>
</protein>
<keyword evidence="2" id="KW-1185">Reference proteome</keyword>
<name>A0A0N0PEN4_PAPMA</name>
<dbReference type="Proteomes" id="UP000053240">
    <property type="component" value="Unassembled WGS sequence"/>
</dbReference>
<accession>A0A0N0PEN4</accession>